<evidence type="ECO:0000256" key="1">
    <source>
        <dbReference type="SAM" id="MobiDB-lite"/>
    </source>
</evidence>
<name>A0A0D7AVZ2_9AGAR</name>
<proteinExistence type="predicted"/>
<feature type="region of interest" description="Disordered" evidence="1">
    <location>
        <begin position="157"/>
        <end position="180"/>
    </location>
</feature>
<reference evidence="2 3" key="1">
    <citation type="journal article" date="2015" name="Fungal Genet. Biol.">
        <title>Evolution of novel wood decay mechanisms in Agaricales revealed by the genome sequences of Fistulina hepatica and Cylindrobasidium torrendii.</title>
        <authorList>
            <person name="Floudas D."/>
            <person name="Held B.W."/>
            <person name="Riley R."/>
            <person name="Nagy L.G."/>
            <person name="Koehler G."/>
            <person name="Ransdell A.S."/>
            <person name="Younus H."/>
            <person name="Chow J."/>
            <person name="Chiniquy J."/>
            <person name="Lipzen A."/>
            <person name="Tritt A."/>
            <person name="Sun H."/>
            <person name="Haridas S."/>
            <person name="LaButti K."/>
            <person name="Ohm R.A."/>
            <person name="Kues U."/>
            <person name="Blanchette R.A."/>
            <person name="Grigoriev I.V."/>
            <person name="Minto R.E."/>
            <person name="Hibbett D.S."/>
        </authorList>
    </citation>
    <scope>NUCLEOTIDE SEQUENCE [LARGE SCALE GENOMIC DNA]</scope>
    <source>
        <strain evidence="2 3">FP15055 ss-10</strain>
    </source>
</reference>
<dbReference type="AlphaFoldDB" id="A0A0D7AVZ2"/>
<gene>
    <name evidence="2" type="ORF">CYLTODRAFT_494558</name>
</gene>
<keyword evidence="3" id="KW-1185">Reference proteome</keyword>
<protein>
    <submittedName>
        <fullName evidence="2">Uncharacterized protein</fullName>
    </submittedName>
</protein>
<evidence type="ECO:0000313" key="2">
    <source>
        <dbReference type="EMBL" id="KIY62558.1"/>
    </source>
</evidence>
<feature type="compositionally biased region" description="Basic and acidic residues" evidence="1">
    <location>
        <begin position="157"/>
        <end position="178"/>
    </location>
</feature>
<accession>A0A0D7AVZ2</accession>
<organism evidence="2 3">
    <name type="scientific">Cylindrobasidium torrendii FP15055 ss-10</name>
    <dbReference type="NCBI Taxonomy" id="1314674"/>
    <lineage>
        <taxon>Eukaryota</taxon>
        <taxon>Fungi</taxon>
        <taxon>Dikarya</taxon>
        <taxon>Basidiomycota</taxon>
        <taxon>Agaricomycotina</taxon>
        <taxon>Agaricomycetes</taxon>
        <taxon>Agaricomycetidae</taxon>
        <taxon>Agaricales</taxon>
        <taxon>Marasmiineae</taxon>
        <taxon>Physalacriaceae</taxon>
        <taxon>Cylindrobasidium</taxon>
    </lineage>
</organism>
<sequence>MRHCFYLFPIHLSFSTARRTKTILPAQTLELYVDPSIFTDTSSPTWFKDANTIPSTLNGYIGYYIIHVLVDQRCRDSNSQRVSPVVLKPFNAGFFASGLAMMPSNAGTTGPRARRRNLGFRRQKWTNRTTWTRGRRVNSSGCSFRIVMNSLDPRARDPHEGVRCRRDTQDQHTRRDAEPSNSCNFSGAFVLTRLPRCACLSESLCALHEEQTRRVYLIVRDLFCAGFLAFWTAIGCRERPSRAAADEARGRPEPADGRHRDVGGRWEGDNAENELVRPVGIQLLLDPSTFLMPPCSSYSESRAKESMPLNKILEGSAGTIAHGAFRTAWNYWYKCGGRLSFSEVATTKRCEFVDELLDIIVAIICGGMSMIDHGNQFDGREFNGVRLMYVPPS</sequence>
<dbReference type="EMBL" id="KN880771">
    <property type="protein sequence ID" value="KIY62558.1"/>
    <property type="molecule type" value="Genomic_DNA"/>
</dbReference>
<feature type="region of interest" description="Disordered" evidence="1">
    <location>
        <begin position="242"/>
        <end position="267"/>
    </location>
</feature>
<dbReference type="Proteomes" id="UP000054007">
    <property type="component" value="Unassembled WGS sequence"/>
</dbReference>
<evidence type="ECO:0000313" key="3">
    <source>
        <dbReference type="Proteomes" id="UP000054007"/>
    </source>
</evidence>